<dbReference type="CDD" id="cd03465">
    <property type="entry name" value="URO-D_like"/>
    <property type="match status" value="1"/>
</dbReference>
<dbReference type="GO" id="GO:0006779">
    <property type="term" value="P:porphyrin-containing compound biosynthetic process"/>
    <property type="evidence" value="ECO:0007669"/>
    <property type="project" value="InterPro"/>
</dbReference>
<comment type="caution">
    <text evidence="2">The sequence shown here is derived from an EMBL/GenBank/DDBJ whole genome shotgun (WGS) entry which is preliminary data.</text>
</comment>
<evidence type="ECO:0000259" key="1">
    <source>
        <dbReference type="Pfam" id="PF01208"/>
    </source>
</evidence>
<dbReference type="InterPro" id="IPR052024">
    <property type="entry name" value="Methanogen_methyltrans"/>
</dbReference>
<dbReference type="PANTHER" id="PTHR47099:SF1">
    <property type="entry name" value="METHYLCOBAMIDE:COM METHYLTRANSFERASE MTBA"/>
    <property type="match status" value="1"/>
</dbReference>
<dbReference type="Gene3D" id="3.20.20.210">
    <property type="match status" value="1"/>
</dbReference>
<accession>A0A7C4PKU5</accession>
<dbReference type="AlphaFoldDB" id="A0A7C4PKU5"/>
<feature type="domain" description="Uroporphyrinogen decarboxylase (URO-D)" evidence="1">
    <location>
        <begin position="6"/>
        <end position="342"/>
    </location>
</feature>
<proteinExistence type="predicted"/>
<gene>
    <name evidence="2" type="ORF">ENT37_13410</name>
</gene>
<protein>
    <recommendedName>
        <fullName evidence="1">Uroporphyrinogen decarboxylase (URO-D) domain-containing protein</fullName>
    </recommendedName>
</protein>
<dbReference type="GO" id="GO:0004853">
    <property type="term" value="F:uroporphyrinogen decarboxylase activity"/>
    <property type="evidence" value="ECO:0007669"/>
    <property type="project" value="InterPro"/>
</dbReference>
<reference evidence="2" key="1">
    <citation type="journal article" date="2020" name="mSystems">
        <title>Genome- and Community-Level Interaction Insights into Carbon Utilization and Element Cycling Functions of Hydrothermarchaeota in Hydrothermal Sediment.</title>
        <authorList>
            <person name="Zhou Z."/>
            <person name="Liu Y."/>
            <person name="Xu W."/>
            <person name="Pan J."/>
            <person name="Luo Z.H."/>
            <person name="Li M."/>
        </authorList>
    </citation>
    <scope>NUCLEOTIDE SEQUENCE [LARGE SCALE GENOMIC DNA]</scope>
    <source>
        <strain evidence="2">SpSt-573</strain>
    </source>
</reference>
<organism evidence="2">
    <name type="scientific">Anaerolinea thermolimosa</name>
    <dbReference type="NCBI Taxonomy" id="229919"/>
    <lineage>
        <taxon>Bacteria</taxon>
        <taxon>Bacillati</taxon>
        <taxon>Chloroflexota</taxon>
        <taxon>Anaerolineae</taxon>
        <taxon>Anaerolineales</taxon>
        <taxon>Anaerolineaceae</taxon>
        <taxon>Anaerolinea</taxon>
    </lineage>
</organism>
<name>A0A7C4PKU5_9CHLR</name>
<evidence type="ECO:0000313" key="2">
    <source>
        <dbReference type="EMBL" id="HGS22847.1"/>
    </source>
</evidence>
<sequence length="349" mass="37688">MMDSVERAYRTLHFEPTDRVPVSLPNFLVTARLMGVASFADFFHDGEAMAEGQLLAWRRYRHDVLILENGTAALAEACGVHVTYLSDTAPVAREPAIASLDEVEKLKLPDPHSDPILKELLKATRIVVQETAGRAFVMGRADQGPFSLACEIRGMEALMMDLALGEQPEKIHQLLDFCRKAVARFALAQVEQGAHCTSIGDSPSGPDVLSPRFYRQFAWPHVKALCSELNQKKVLLSYHICGNATPIIADMVATGALMIEIDQKADQKACKAAARGKATLIGPVDPNAVMAMGTPDLVIEKCKEAIENLSPGGGFILGPGCALPATTPDDNILAMVEAAKKYPPKFPAG</sequence>
<dbReference type="EMBL" id="DSYK01000665">
    <property type="protein sequence ID" value="HGS22847.1"/>
    <property type="molecule type" value="Genomic_DNA"/>
</dbReference>
<dbReference type="PANTHER" id="PTHR47099">
    <property type="entry name" value="METHYLCOBAMIDE:COM METHYLTRANSFERASE MTBA"/>
    <property type="match status" value="1"/>
</dbReference>
<dbReference type="SUPFAM" id="SSF51726">
    <property type="entry name" value="UROD/MetE-like"/>
    <property type="match status" value="1"/>
</dbReference>
<dbReference type="InterPro" id="IPR038071">
    <property type="entry name" value="UROD/MetE-like_sf"/>
</dbReference>
<dbReference type="InterPro" id="IPR000257">
    <property type="entry name" value="Uroporphyrinogen_deCOase"/>
</dbReference>
<dbReference type="Pfam" id="PF01208">
    <property type="entry name" value="URO-D"/>
    <property type="match status" value="1"/>
</dbReference>